<dbReference type="InterPro" id="IPR000073">
    <property type="entry name" value="AB_hydrolase_1"/>
</dbReference>
<gene>
    <name evidence="3" type="ORF">A4U43_C04F18870</name>
</gene>
<dbReference type="Pfam" id="PF12697">
    <property type="entry name" value="Abhydrolase_6"/>
    <property type="match status" value="1"/>
</dbReference>
<dbReference type="InterPro" id="IPR000639">
    <property type="entry name" value="Epox_hydrolase-like"/>
</dbReference>
<dbReference type="Gramene" id="ONK72386">
    <property type="protein sequence ID" value="ONK72386"/>
    <property type="gene ID" value="A4U43_C04F18870"/>
</dbReference>
<dbReference type="InterPro" id="IPR029058">
    <property type="entry name" value="AB_hydrolase_fold"/>
</dbReference>
<sequence>MAEPTENKRRIILVHGASLGAWSWYKLATLLKSAGHQVTIPDLKASGIDATRLEEVASFADYSQPLMDVVASLPSTEKVILVGHSLGGLSVALAAEKFPEKVAGLVFVTALMPDCESSPGRVLKDLLSSPLFMSLDAQLTPIEAPAGSKIPPHSRLIFGPQTIAYNVFQLCSQEDLMLASTLLRPCPMFIEDLESMSALSKDRYGSVPSFYVVCCDDALITKEYQQQMIRNHCVKKVFEIEGSDHMAMFSRPQELCQSLLEIVEHVDE</sequence>
<name>A0A5P1F1Z9_ASPOF</name>
<dbReference type="GO" id="GO:0009696">
    <property type="term" value="P:salicylic acid metabolic process"/>
    <property type="evidence" value="ECO:0007669"/>
    <property type="project" value="TreeGrafter"/>
</dbReference>
<dbReference type="GO" id="GO:0080032">
    <property type="term" value="F:methyl jasmonate esterase activity"/>
    <property type="evidence" value="ECO:0007669"/>
    <property type="project" value="TreeGrafter"/>
</dbReference>
<dbReference type="GO" id="GO:0080030">
    <property type="term" value="F:methyl indole-3-acetate esterase activity"/>
    <property type="evidence" value="ECO:0007669"/>
    <property type="project" value="TreeGrafter"/>
</dbReference>
<evidence type="ECO:0000259" key="2">
    <source>
        <dbReference type="Pfam" id="PF12697"/>
    </source>
</evidence>
<dbReference type="Proteomes" id="UP000243459">
    <property type="component" value="Chromosome 4"/>
</dbReference>
<dbReference type="InterPro" id="IPR045889">
    <property type="entry name" value="MES/HNL"/>
</dbReference>
<dbReference type="OMA" id="EKFVPNI"/>
<evidence type="ECO:0000256" key="1">
    <source>
        <dbReference type="ARBA" id="ARBA00022801"/>
    </source>
</evidence>
<dbReference type="PANTHER" id="PTHR10992">
    <property type="entry name" value="METHYLESTERASE FAMILY MEMBER"/>
    <property type="match status" value="1"/>
</dbReference>
<dbReference type="GO" id="GO:0009694">
    <property type="term" value="P:jasmonic acid metabolic process"/>
    <property type="evidence" value="ECO:0007669"/>
    <property type="project" value="TreeGrafter"/>
</dbReference>
<dbReference type="PANTHER" id="PTHR10992:SF1083">
    <property type="entry name" value="METHYLESTERASE 1"/>
    <property type="match status" value="1"/>
</dbReference>
<evidence type="ECO:0000313" key="3">
    <source>
        <dbReference type="EMBL" id="ONK72386.1"/>
    </source>
</evidence>
<dbReference type="GO" id="GO:0080031">
    <property type="term" value="F:methyl salicylate esterase activity"/>
    <property type="evidence" value="ECO:0007669"/>
    <property type="project" value="TreeGrafter"/>
</dbReference>
<proteinExistence type="predicted"/>
<dbReference type="SUPFAM" id="SSF53474">
    <property type="entry name" value="alpha/beta-Hydrolases"/>
    <property type="match status" value="1"/>
</dbReference>
<evidence type="ECO:0000313" key="4">
    <source>
        <dbReference type="Proteomes" id="UP000243459"/>
    </source>
</evidence>
<accession>A0A5P1F1Z9</accession>
<protein>
    <recommendedName>
        <fullName evidence="2">AB hydrolase-1 domain-containing protein</fullName>
    </recommendedName>
</protein>
<keyword evidence="4" id="KW-1185">Reference proteome</keyword>
<dbReference type="Gene3D" id="3.40.50.1820">
    <property type="entry name" value="alpha/beta hydrolase"/>
    <property type="match status" value="1"/>
</dbReference>
<feature type="domain" description="AB hydrolase-1" evidence="2">
    <location>
        <begin position="11"/>
        <end position="256"/>
    </location>
</feature>
<dbReference type="FunFam" id="3.40.50.1820:FF:000051">
    <property type="entry name" value="(S)-hydroxynitrile lyase"/>
    <property type="match status" value="1"/>
</dbReference>
<organism evidence="3 4">
    <name type="scientific">Asparagus officinalis</name>
    <name type="common">Garden asparagus</name>
    <dbReference type="NCBI Taxonomy" id="4686"/>
    <lineage>
        <taxon>Eukaryota</taxon>
        <taxon>Viridiplantae</taxon>
        <taxon>Streptophyta</taxon>
        <taxon>Embryophyta</taxon>
        <taxon>Tracheophyta</taxon>
        <taxon>Spermatophyta</taxon>
        <taxon>Magnoliopsida</taxon>
        <taxon>Liliopsida</taxon>
        <taxon>Asparagales</taxon>
        <taxon>Asparagaceae</taxon>
        <taxon>Asparagoideae</taxon>
        <taxon>Asparagus</taxon>
    </lineage>
</organism>
<reference evidence="4" key="1">
    <citation type="journal article" date="2017" name="Nat. Commun.">
        <title>The asparagus genome sheds light on the origin and evolution of a young Y chromosome.</title>
        <authorList>
            <person name="Harkess A."/>
            <person name="Zhou J."/>
            <person name="Xu C."/>
            <person name="Bowers J.E."/>
            <person name="Van der Hulst R."/>
            <person name="Ayyampalayam S."/>
            <person name="Mercati F."/>
            <person name="Riccardi P."/>
            <person name="McKain M.R."/>
            <person name="Kakrana A."/>
            <person name="Tang H."/>
            <person name="Ray J."/>
            <person name="Groenendijk J."/>
            <person name="Arikit S."/>
            <person name="Mathioni S.M."/>
            <person name="Nakano M."/>
            <person name="Shan H."/>
            <person name="Telgmann-Rauber A."/>
            <person name="Kanno A."/>
            <person name="Yue Z."/>
            <person name="Chen H."/>
            <person name="Li W."/>
            <person name="Chen Y."/>
            <person name="Xu X."/>
            <person name="Zhang Y."/>
            <person name="Luo S."/>
            <person name="Chen H."/>
            <person name="Gao J."/>
            <person name="Mao Z."/>
            <person name="Pires J.C."/>
            <person name="Luo M."/>
            <person name="Kudrna D."/>
            <person name="Wing R.A."/>
            <person name="Meyers B.C."/>
            <person name="Yi K."/>
            <person name="Kong H."/>
            <person name="Lavrijsen P."/>
            <person name="Sunseri F."/>
            <person name="Falavigna A."/>
            <person name="Ye Y."/>
            <person name="Leebens-Mack J.H."/>
            <person name="Chen G."/>
        </authorList>
    </citation>
    <scope>NUCLEOTIDE SEQUENCE [LARGE SCALE GENOMIC DNA]</scope>
    <source>
        <strain evidence="4">cv. DH0086</strain>
    </source>
</reference>
<dbReference type="PRINTS" id="PR00412">
    <property type="entry name" value="EPOXHYDRLASE"/>
</dbReference>
<keyword evidence="1" id="KW-0378">Hydrolase</keyword>
<dbReference type="AlphaFoldDB" id="A0A5P1F1Z9"/>
<dbReference type="EMBL" id="CM007384">
    <property type="protein sequence ID" value="ONK72386.1"/>
    <property type="molecule type" value="Genomic_DNA"/>
</dbReference>
<dbReference type="OrthoDB" id="408373at2759"/>